<keyword evidence="2" id="KW-1185">Reference proteome</keyword>
<comment type="caution">
    <text evidence="1">The sequence shown here is derived from an EMBL/GenBank/DDBJ whole genome shotgun (WGS) entry which is preliminary data.</text>
</comment>
<dbReference type="EMBL" id="BMAO01019431">
    <property type="protein sequence ID" value="GFR30500.1"/>
    <property type="molecule type" value="Genomic_DNA"/>
</dbReference>
<reference evidence="1" key="1">
    <citation type="submission" date="2020-07" db="EMBL/GenBank/DDBJ databases">
        <title>Multicomponent nature underlies the extraordinary mechanical properties of spider dragline silk.</title>
        <authorList>
            <person name="Kono N."/>
            <person name="Nakamura H."/>
            <person name="Mori M."/>
            <person name="Yoshida Y."/>
            <person name="Ohtoshi R."/>
            <person name="Malay A.D."/>
            <person name="Moran D.A.P."/>
            <person name="Tomita M."/>
            <person name="Numata K."/>
            <person name="Arakawa K."/>
        </authorList>
    </citation>
    <scope>NUCLEOTIDE SEQUENCE</scope>
</reference>
<proteinExistence type="predicted"/>
<dbReference type="Proteomes" id="UP000887116">
    <property type="component" value="Unassembled WGS sequence"/>
</dbReference>
<evidence type="ECO:0000313" key="1">
    <source>
        <dbReference type="EMBL" id="GFR30500.1"/>
    </source>
</evidence>
<protein>
    <submittedName>
        <fullName evidence="1">Uncharacterized protein</fullName>
    </submittedName>
</protein>
<gene>
    <name evidence="1" type="ORF">TNCT_347861</name>
</gene>
<accession>A0A8X6HXR6</accession>
<sequence length="87" mass="9953">MSPIQRKGFVYSSSTSSTHRWTSKLTSIEQPSKATFDNDGQRYDATLPCGMTFHTCCQIEPFTTPMPDSYAMTRKNICLEREFLAFQ</sequence>
<evidence type="ECO:0000313" key="2">
    <source>
        <dbReference type="Proteomes" id="UP000887116"/>
    </source>
</evidence>
<organism evidence="1 2">
    <name type="scientific">Trichonephila clavata</name>
    <name type="common">Joro spider</name>
    <name type="synonym">Nephila clavata</name>
    <dbReference type="NCBI Taxonomy" id="2740835"/>
    <lineage>
        <taxon>Eukaryota</taxon>
        <taxon>Metazoa</taxon>
        <taxon>Ecdysozoa</taxon>
        <taxon>Arthropoda</taxon>
        <taxon>Chelicerata</taxon>
        <taxon>Arachnida</taxon>
        <taxon>Araneae</taxon>
        <taxon>Araneomorphae</taxon>
        <taxon>Entelegynae</taxon>
        <taxon>Araneoidea</taxon>
        <taxon>Nephilidae</taxon>
        <taxon>Trichonephila</taxon>
    </lineage>
</organism>
<name>A0A8X6HXR6_TRICU</name>
<dbReference type="AlphaFoldDB" id="A0A8X6HXR6"/>